<feature type="non-terminal residue" evidence="1">
    <location>
        <position position="1"/>
    </location>
</feature>
<sequence>NLIASRVRRPVSSNNYFAGERTNPL</sequence>
<dbReference type="AlphaFoldDB" id="A0A382I527"/>
<organism evidence="1">
    <name type="scientific">marine metagenome</name>
    <dbReference type="NCBI Taxonomy" id="408172"/>
    <lineage>
        <taxon>unclassified sequences</taxon>
        <taxon>metagenomes</taxon>
        <taxon>ecological metagenomes</taxon>
    </lineage>
</organism>
<gene>
    <name evidence="1" type="ORF">METZ01_LOCUS247161</name>
</gene>
<dbReference type="EMBL" id="UINC01065049">
    <property type="protein sequence ID" value="SVB94307.1"/>
    <property type="molecule type" value="Genomic_DNA"/>
</dbReference>
<reference evidence="1" key="1">
    <citation type="submission" date="2018-05" db="EMBL/GenBank/DDBJ databases">
        <authorList>
            <person name="Lanie J.A."/>
            <person name="Ng W.-L."/>
            <person name="Kazmierczak K.M."/>
            <person name="Andrzejewski T.M."/>
            <person name="Davidsen T.M."/>
            <person name="Wayne K.J."/>
            <person name="Tettelin H."/>
            <person name="Glass J.I."/>
            <person name="Rusch D."/>
            <person name="Podicherti R."/>
            <person name="Tsui H.-C.T."/>
            <person name="Winkler M.E."/>
        </authorList>
    </citation>
    <scope>NUCLEOTIDE SEQUENCE</scope>
</reference>
<accession>A0A382I527</accession>
<protein>
    <submittedName>
        <fullName evidence="1">Uncharacterized protein</fullName>
    </submittedName>
</protein>
<name>A0A382I527_9ZZZZ</name>
<proteinExistence type="predicted"/>
<evidence type="ECO:0000313" key="1">
    <source>
        <dbReference type="EMBL" id="SVB94307.1"/>
    </source>
</evidence>